<name>A0A644ZWN4_9ZZZZ</name>
<dbReference type="EMBL" id="VSSQ01009561">
    <property type="protein sequence ID" value="MPM41984.1"/>
    <property type="molecule type" value="Genomic_DNA"/>
</dbReference>
<evidence type="ECO:0000256" key="1">
    <source>
        <dbReference type="SAM" id="MobiDB-lite"/>
    </source>
</evidence>
<proteinExistence type="predicted"/>
<accession>A0A644ZWN4</accession>
<gene>
    <name evidence="2" type="ORF">SDC9_88646</name>
</gene>
<reference evidence="2" key="1">
    <citation type="submission" date="2019-08" db="EMBL/GenBank/DDBJ databases">
        <authorList>
            <person name="Kucharzyk K."/>
            <person name="Murdoch R.W."/>
            <person name="Higgins S."/>
            <person name="Loffler F."/>
        </authorList>
    </citation>
    <scope>NUCLEOTIDE SEQUENCE</scope>
</reference>
<organism evidence="2">
    <name type="scientific">bioreactor metagenome</name>
    <dbReference type="NCBI Taxonomy" id="1076179"/>
    <lineage>
        <taxon>unclassified sequences</taxon>
        <taxon>metagenomes</taxon>
        <taxon>ecological metagenomes</taxon>
    </lineage>
</organism>
<evidence type="ECO:0000313" key="2">
    <source>
        <dbReference type="EMBL" id="MPM41984.1"/>
    </source>
</evidence>
<comment type="caution">
    <text evidence="2">The sequence shown here is derived from an EMBL/GenBank/DDBJ whole genome shotgun (WGS) entry which is preliminary data.</text>
</comment>
<protein>
    <submittedName>
        <fullName evidence="2">Uncharacterized protein</fullName>
    </submittedName>
</protein>
<dbReference type="AlphaFoldDB" id="A0A644ZWN4"/>
<feature type="region of interest" description="Disordered" evidence="1">
    <location>
        <begin position="71"/>
        <end position="90"/>
    </location>
</feature>
<sequence>MAVHDSDGNRDRNRNLPCRCGRIDVDIGFRVKIDVPARLYDAGHDDVDIGDCDGERQWHVQRTQACAGHREFDRAGRRSGNGSPGDDGARDLNIGITDFYVEEVQIG</sequence>